<evidence type="ECO:0000313" key="3">
    <source>
        <dbReference type="Proteomes" id="UP000320735"/>
    </source>
</evidence>
<dbReference type="Proteomes" id="UP000320735">
    <property type="component" value="Unassembled WGS sequence"/>
</dbReference>
<proteinExistence type="predicted"/>
<name>A0A5C6BHD8_9PLAN</name>
<feature type="compositionally biased region" description="Acidic residues" evidence="1">
    <location>
        <begin position="445"/>
        <end position="454"/>
    </location>
</feature>
<comment type="caution">
    <text evidence="2">The sequence shown here is derived from an EMBL/GenBank/DDBJ whole genome shotgun (WGS) entry which is preliminary data.</text>
</comment>
<protein>
    <submittedName>
        <fullName evidence="2">Uncharacterized protein</fullName>
    </submittedName>
</protein>
<reference evidence="2 3" key="1">
    <citation type="submission" date="2019-02" db="EMBL/GenBank/DDBJ databases">
        <title>Deep-cultivation of Planctomycetes and their phenomic and genomic characterization uncovers novel biology.</title>
        <authorList>
            <person name="Wiegand S."/>
            <person name="Jogler M."/>
            <person name="Boedeker C."/>
            <person name="Pinto D."/>
            <person name="Vollmers J."/>
            <person name="Rivas-Marin E."/>
            <person name="Kohn T."/>
            <person name="Peeters S.H."/>
            <person name="Heuer A."/>
            <person name="Rast P."/>
            <person name="Oberbeckmann S."/>
            <person name="Bunk B."/>
            <person name="Jeske O."/>
            <person name="Meyerdierks A."/>
            <person name="Storesund J.E."/>
            <person name="Kallscheuer N."/>
            <person name="Luecker S."/>
            <person name="Lage O.M."/>
            <person name="Pohl T."/>
            <person name="Merkel B.J."/>
            <person name="Hornburger P."/>
            <person name="Mueller R.-W."/>
            <person name="Bruemmer F."/>
            <person name="Labrenz M."/>
            <person name="Spormann A.M."/>
            <person name="Op Den Camp H."/>
            <person name="Overmann J."/>
            <person name="Amann R."/>
            <person name="Jetten M.S.M."/>
            <person name="Mascher T."/>
            <person name="Medema M.H."/>
            <person name="Devos D.P."/>
            <person name="Kaster A.-K."/>
            <person name="Ovreas L."/>
            <person name="Rohde M."/>
            <person name="Galperin M.Y."/>
            <person name="Jogler C."/>
        </authorList>
    </citation>
    <scope>NUCLEOTIDE SEQUENCE [LARGE SCALE GENOMIC DNA]</scope>
    <source>
        <strain evidence="2 3">CA54</strain>
    </source>
</reference>
<dbReference type="AlphaFoldDB" id="A0A5C6BHD8"/>
<dbReference type="EMBL" id="SJPP01000001">
    <property type="protein sequence ID" value="TWU11370.1"/>
    <property type="molecule type" value="Genomic_DNA"/>
</dbReference>
<accession>A0A5C6BHD8</accession>
<dbReference type="RefSeq" id="WP_146368986.1">
    <property type="nucleotide sequence ID" value="NZ_SJPP01000001.1"/>
</dbReference>
<organism evidence="2 3">
    <name type="scientific">Symmachiella macrocystis</name>
    <dbReference type="NCBI Taxonomy" id="2527985"/>
    <lineage>
        <taxon>Bacteria</taxon>
        <taxon>Pseudomonadati</taxon>
        <taxon>Planctomycetota</taxon>
        <taxon>Planctomycetia</taxon>
        <taxon>Planctomycetales</taxon>
        <taxon>Planctomycetaceae</taxon>
        <taxon>Symmachiella</taxon>
    </lineage>
</organism>
<feature type="compositionally biased region" description="Basic and acidic residues" evidence="1">
    <location>
        <begin position="455"/>
        <end position="467"/>
    </location>
</feature>
<feature type="compositionally biased region" description="Basic and acidic residues" evidence="1">
    <location>
        <begin position="373"/>
        <end position="411"/>
    </location>
</feature>
<keyword evidence="3" id="KW-1185">Reference proteome</keyword>
<dbReference type="OrthoDB" id="228501at2"/>
<sequence>MMLHLGKRFAVAALICVISADAIQAEEKTKVAKPKAKVAKTAVVVDPLDVQIDKAIETTSKRQLTAGVHTPWQIMHGVLALRHDFHLKKSRDSKTTETIKAIDWMGSGALHDGLTLFERTQFGGRARPFTKPYAFEGHANQFFGIFVMSDLPNDFAFKAGPNEVSIDDMIENAKMEVKVGPEITWTLWALSHYLDTNAQWRNRYGEVWSIERMVQIQTRESVISAPCGGTHGLFALSYARNKHLATGGKIRGVWMEADQKIQRFIEEGRVLQNRDGSFSTEYFRGRGFSNEFNDRIAHSGHMLEWLMMALPQSRLKEPWVRNGLSRLANDLVENRKTAAECGPLYHALHSMILYRLRTRSQEYGPDKPTLMVKMEKKTDESKKSAEEEKTAAKPSEEKATDKKSAEVKSDKPATPATKVSESKVTPVAAETPKESTPAVVIEAPVTDEVEEESTSDAKSEEQPAKAD</sequence>
<evidence type="ECO:0000256" key="1">
    <source>
        <dbReference type="SAM" id="MobiDB-lite"/>
    </source>
</evidence>
<feature type="region of interest" description="Disordered" evidence="1">
    <location>
        <begin position="363"/>
        <end position="467"/>
    </location>
</feature>
<gene>
    <name evidence="2" type="ORF">CA54_01770</name>
</gene>
<evidence type="ECO:0000313" key="2">
    <source>
        <dbReference type="EMBL" id="TWU11370.1"/>
    </source>
</evidence>